<accession>A0A1H2LHF7</accession>
<dbReference type="PANTHER" id="PTHR34818">
    <property type="entry name" value="PROTEIN BLI-3"/>
    <property type="match status" value="1"/>
</dbReference>
<dbReference type="AlphaFoldDB" id="A0A1H2LHF7"/>
<dbReference type="Proteomes" id="UP000198825">
    <property type="component" value="Chromosome I"/>
</dbReference>
<evidence type="ECO:0000259" key="1">
    <source>
        <dbReference type="Pfam" id="PF16242"/>
    </source>
</evidence>
<dbReference type="SUPFAM" id="SSF50475">
    <property type="entry name" value="FMN-binding split barrel"/>
    <property type="match status" value="1"/>
</dbReference>
<organism evidence="2 3">
    <name type="scientific">Microlunatus sagamiharensis</name>
    <dbReference type="NCBI Taxonomy" id="546874"/>
    <lineage>
        <taxon>Bacteria</taxon>
        <taxon>Bacillati</taxon>
        <taxon>Actinomycetota</taxon>
        <taxon>Actinomycetes</taxon>
        <taxon>Propionibacteriales</taxon>
        <taxon>Propionibacteriaceae</taxon>
        <taxon>Microlunatus</taxon>
    </lineage>
</organism>
<dbReference type="OrthoDB" id="1432662at2"/>
<keyword evidence="3" id="KW-1185">Reference proteome</keyword>
<name>A0A1H2LHF7_9ACTN</name>
<dbReference type="Pfam" id="PF16242">
    <property type="entry name" value="Pyrid_ox_like"/>
    <property type="match status" value="1"/>
</dbReference>
<reference evidence="3" key="1">
    <citation type="submission" date="2016-10" db="EMBL/GenBank/DDBJ databases">
        <authorList>
            <person name="Varghese N."/>
            <person name="Submissions S."/>
        </authorList>
    </citation>
    <scope>NUCLEOTIDE SEQUENCE [LARGE SCALE GENOMIC DNA]</scope>
    <source>
        <strain evidence="3">DSM 21743</strain>
    </source>
</reference>
<evidence type="ECO:0000313" key="3">
    <source>
        <dbReference type="Proteomes" id="UP000198825"/>
    </source>
</evidence>
<feature type="domain" description="General stress protein FMN-binding split barrel" evidence="1">
    <location>
        <begin position="10"/>
        <end position="153"/>
    </location>
</feature>
<dbReference type="InterPro" id="IPR038725">
    <property type="entry name" value="YdaG_split_barrel_FMN-bd"/>
</dbReference>
<evidence type="ECO:0000313" key="2">
    <source>
        <dbReference type="EMBL" id="SDU80001.1"/>
    </source>
</evidence>
<dbReference type="EMBL" id="LT629799">
    <property type="protein sequence ID" value="SDU80001.1"/>
    <property type="molecule type" value="Genomic_DNA"/>
</dbReference>
<gene>
    <name evidence="2" type="ORF">SAMN04488544_0093</name>
</gene>
<dbReference type="PANTHER" id="PTHR34818:SF1">
    <property type="entry name" value="PROTEIN BLI-3"/>
    <property type="match status" value="1"/>
</dbReference>
<dbReference type="InterPro" id="IPR052917">
    <property type="entry name" value="Stress-Dev_Protein"/>
</dbReference>
<dbReference type="STRING" id="546874.SAMN04488544_0093"/>
<dbReference type="InterPro" id="IPR012349">
    <property type="entry name" value="Split_barrel_FMN-bd"/>
</dbReference>
<proteinExistence type="predicted"/>
<sequence length="167" mass="17933">MTPSSDSDGQAKVADLTSDIKFAMLTTVDADGELVSRPMQHQEVEGDGDLWFFSSRDSRKVSHVRANPHVAVTLASTSSWVSINGSAEVVEDVQKAKDLWSAGMEAWFPQGPEDDSIVLIKVSGETAEYWDTPGGRVATVLSLVKAKVTGERYSGGDNEKVELGADS</sequence>
<dbReference type="Gene3D" id="2.30.110.10">
    <property type="entry name" value="Electron Transport, Fmn-binding Protein, Chain A"/>
    <property type="match status" value="1"/>
</dbReference>
<dbReference type="RefSeq" id="WP_091072156.1">
    <property type="nucleotide sequence ID" value="NZ_LT629799.1"/>
</dbReference>
<protein>
    <submittedName>
        <fullName evidence="2">General stress protein 26</fullName>
    </submittedName>
</protein>